<dbReference type="EnsemblMetazoa" id="AFAF009612-RA">
    <property type="protein sequence ID" value="AFAF009612-PA"/>
    <property type="gene ID" value="AFAF009612"/>
</dbReference>
<keyword evidence="15" id="KW-0472">Membrane</keyword>
<feature type="binding site" evidence="13">
    <location>
        <position position="309"/>
    </location>
    <ligand>
        <name>Zn(2+)</name>
        <dbReference type="ChEBI" id="CHEBI:29105"/>
        <label>1</label>
    </ligand>
</feature>
<feature type="disulfide bond" evidence="14">
    <location>
        <begin position="257"/>
        <end position="280"/>
    </location>
</feature>
<keyword evidence="8 14" id="KW-1015">Disulfide bond</keyword>
<comment type="similarity">
    <text evidence="2 12">Belongs to the acid sphingomyelinase family.</text>
</comment>
<dbReference type="EMBL" id="AXCN02001191">
    <property type="status" value="NOT_ANNOTATED_CDS"/>
    <property type="molecule type" value="Genomic_DNA"/>
</dbReference>
<dbReference type="GO" id="GO:0046872">
    <property type="term" value="F:metal ion binding"/>
    <property type="evidence" value="ECO:0007669"/>
    <property type="project" value="UniProtKB-KW"/>
</dbReference>
<evidence type="ECO:0000256" key="10">
    <source>
        <dbReference type="ARBA" id="ARBA00023295"/>
    </source>
</evidence>
<dbReference type="GO" id="GO:0046513">
    <property type="term" value="P:ceramide biosynthetic process"/>
    <property type="evidence" value="ECO:0007669"/>
    <property type="project" value="TreeGrafter"/>
</dbReference>
<dbReference type="GO" id="GO:0061750">
    <property type="term" value="F:acid sphingomyelin phosphodiesterase activity"/>
    <property type="evidence" value="ECO:0007669"/>
    <property type="project" value="TreeGrafter"/>
</dbReference>
<name>A0A182QGC5_9DIPT</name>
<dbReference type="InterPro" id="IPR045473">
    <property type="entry name" value="ASM_C"/>
</dbReference>
<feature type="disulfide bond" evidence="14">
    <location>
        <begin position="147"/>
        <end position="158"/>
    </location>
</feature>
<feature type="binding site" evidence="13">
    <location>
        <position position="238"/>
    </location>
    <ligand>
        <name>Zn(2+)</name>
        <dbReference type="ChEBI" id="CHEBI:29105"/>
        <label>1</label>
    </ligand>
</feature>
<keyword evidence="18" id="KW-1185">Reference proteome</keyword>
<evidence type="ECO:0000256" key="14">
    <source>
        <dbReference type="PIRSR" id="PIRSR000948-2"/>
    </source>
</evidence>
<keyword evidence="7 13" id="KW-0862">Zinc</keyword>
<feature type="binding site" evidence="13">
    <location>
        <position position="457"/>
    </location>
    <ligand>
        <name>Zn(2+)</name>
        <dbReference type="ChEBI" id="CHEBI:29105"/>
        <label>2</label>
    </ligand>
</feature>
<dbReference type="Pfam" id="PF19272">
    <property type="entry name" value="ASMase_C"/>
    <property type="match status" value="1"/>
</dbReference>
<sequence length="659" mass="74597">MPRSVGVAGHSGAVIRFGDSMGRVTIVFTVVIVAAVIGSIASYQVKPANYEKLLEKQKKFDEAFEKEFYVEHTKYVETGDRSERLEEMFEHIRQKPDMFRLEMDNHPLPYLTAECTACRALITTYLTYRRVLGWDRDRIAEQAASTCTTLNILTAENCLKIVNKNIDILLYIIDNRPSLTAQTICGVIFQSGTCVLEDPSFLNWSINVAGGGRPITGSKTSPNRAAGDLKIIHITDVHYDPHYRTGYNAVCGEPCCCREGQGIPANPANGAGEWGDYRDCDSPWKAVEDAVRAAARQHPDADYVYYTGDIIDHGVWETTVAGNIVSMTRTYQLFRDVFGSKPVYPVLGNHENNPTNVFAPSYIDRSDFSARWLYDFSADQWASWLPAATQQTIRQGGYYTALVRPGFRIIGMNNNDAYTFNWWILYDPAYLQAQLQWLHDTLLQAEAAGEKVHILAHIPIGAGTSYRTWARQYRRILERFWDVITAQFHGHTHADEFNVFYSLSNPQHAISVGFNGGGTVPFSNYNPNYVVYYVNPQSYQVTDFESWYFSLTEANQNPNRNPIWMQLYSFSRDFQLSNVSPASLDGLVRRFASNPAELRRYWEFKVKRGDPFLAAGCAGDCLLNHLCEIVTNEANDDSKCNALGAIFRNLDDELFDEDK</sequence>
<feature type="disulfide bond" evidence="14">
    <location>
        <begin position="617"/>
        <end position="621"/>
    </location>
</feature>
<accession>A0A182QGC5</accession>
<evidence type="ECO:0000256" key="2">
    <source>
        <dbReference type="ARBA" id="ARBA00008234"/>
    </source>
</evidence>
<feature type="binding site" evidence="13">
    <location>
        <position position="491"/>
    </location>
    <ligand>
        <name>Zn(2+)</name>
        <dbReference type="ChEBI" id="CHEBI:29105"/>
        <label>2</label>
    </ligand>
</feature>
<feature type="domain" description="Saposin B-type" evidence="16">
    <location>
        <begin position="111"/>
        <end position="198"/>
    </location>
</feature>
<dbReference type="GO" id="GO:0016798">
    <property type="term" value="F:hydrolase activity, acting on glycosyl bonds"/>
    <property type="evidence" value="ECO:0007669"/>
    <property type="project" value="UniProtKB-KW"/>
</dbReference>
<dbReference type="Pfam" id="PF00149">
    <property type="entry name" value="Metallophos"/>
    <property type="match status" value="1"/>
</dbReference>
<dbReference type="SUPFAM" id="SSF47862">
    <property type="entry name" value="Saposin"/>
    <property type="match status" value="1"/>
</dbReference>
<dbReference type="GO" id="GO:0016020">
    <property type="term" value="C:membrane"/>
    <property type="evidence" value="ECO:0007669"/>
    <property type="project" value="GOC"/>
</dbReference>
<evidence type="ECO:0000256" key="6">
    <source>
        <dbReference type="ARBA" id="ARBA00022801"/>
    </source>
</evidence>
<comment type="function">
    <text evidence="12">Converts sphingomyelin to ceramide.</text>
</comment>
<dbReference type="InterPro" id="IPR011160">
    <property type="entry name" value="Sphingomy_PDE"/>
</dbReference>
<dbReference type="GO" id="GO:0005764">
    <property type="term" value="C:lysosome"/>
    <property type="evidence" value="ECO:0007669"/>
    <property type="project" value="TreeGrafter"/>
</dbReference>
<protein>
    <recommendedName>
        <fullName evidence="12">Sphingomyelin phosphodiesterase</fullName>
        <ecNumber evidence="12">3.1.4.12</ecNumber>
    </recommendedName>
</protein>
<feature type="binding site" evidence="13">
    <location>
        <position position="236"/>
    </location>
    <ligand>
        <name>Zn(2+)</name>
        <dbReference type="ChEBI" id="CHEBI:29105"/>
        <label>1</label>
    </ligand>
</feature>
<dbReference type="InterPro" id="IPR004843">
    <property type="entry name" value="Calcineurin-like_PHP"/>
</dbReference>
<feature type="binding site" evidence="13">
    <location>
        <position position="493"/>
    </location>
    <ligand>
        <name>Zn(2+)</name>
        <dbReference type="ChEBI" id="CHEBI:29105"/>
        <label>1</label>
    </ligand>
</feature>
<dbReference type="EC" id="3.1.4.12" evidence="12"/>
<evidence type="ECO:0000256" key="7">
    <source>
        <dbReference type="ARBA" id="ARBA00022833"/>
    </source>
</evidence>
<keyword evidence="4 13" id="KW-0479">Metal-binding</keyword>
<dbReference type="GO" id="GO:0005615">
    <property type="term" value="C:extracellular space"/>
    <property type="evidence" value="ECO:0007669"/>
    <property type="project" value="TreeGrafter"/>
</dbReference>
<dbReference type="InterPro" id="IPR029052">
    <property type="entry name" value="Metallo-depent_PP-like"/>
</dbReference>
<dbReference type="VEuPathDB" id="VectorBase:AFAF009612"/>
<dbReference type="PANTHER" id="PTHR10340">
    <property type="entry name" value="SPHINGOMYELIN PHOSPHODIESTERASE"/>
    <property type="match status" value="1"/>
</dbReference>
<evidence type="ECO:0000313" key="18">
    <source>
        <dbReference type="Proteomes" id="UP000075886"/>
    </source>
</evidence>
<evidence type="ECO:0000256" key="11">
    <source>
        <dbReference type="ARBA" id="ARBA00047268"/>
    </source>
</evidence>
<reference evidence="17" key="2">
    <citation type="submission" date="2020-05" db="UniProtKB">
        <authorList>
            <consortium name="EnsemblMetazoa"/>
        </authorList>
    </citation>
    <scope>IDENTIFICATION</scope>
    <source>
        <strain evidence="17">FAR1</strain>
    </source>
</reference>
<keyword evidence="9" id="KW-0325">Glycoprotein</keyword>
<keyword evidence="5" id="KW-0732">Signal</keyword>
<evidence type="ECO:0000256" key="15">
    <source>
        <dbReference type="SAM" id="Phobius"/>
    </source>
</evidence>
<dbReference type="CDD" id="cd00842">
    <property type="entry name" value="MPP_ASMase"/>
    <property type="match status" value="1"/>
</dbReference>
<dbReference type="Gene3D" id="3.60.21.10">
    <property type="match status" value="1"/>
</dbReference>
<keyword evidence="15" id="KW-0812">Transmembrane</keyword>
<feature type="binding site" evidence="13">
    <location>
        <position position="309"/>
    </location>
    <ligand>
        <name>Zn(2+)</name>
        <dbReference type="ChEBI" id="CHEBI:29105"/>
        <label>2</label>
    </ligand>
</feature>
<keyword evidence="6 12" id="KW-0378">Hydrolase</keyword>
<evidence type="ECO:0000313" key="17">
    <source>
        <dbReference type="EnsemblMetazoa" id="AFAF009612-PA"/>
    </source>
</evidence>
<comment type="catalytic activity">
    <reaction evidence="11">
        <text>a sphingomyelin + H2O = phosphocholine + an N-acylsphing-4-enine + H(+)</text>
        <dbReference type="Rhea" id="RHEA:19253"/>
        <dbReference type="ChEBI" id="CHEBI:15377"/>
        <dbReference type="ChEBI" id="CHEBI:15378"/>
        <dbReference type="ChEBI" id="CHEBI:17636"/>
        <dbReference type="ChEBI" id="CHEBI:52639"/>
        <dbReference type="ChEBI" id="CHEBI:295975"/>
        <dbReference type="EC" id="3.1.4.12"/>
    </reaction>
    <physiologicalReaction direction="left-to-right" evidence="11">
        <dbReference type="Rhea" id="RHEA:19254"/>
    </physiologicalReaction>
</comment>
<dbReference type="STRING" id="69004.A0A182QGC5"/>
<evidence type="ECO:0000256" key="13">
    <source>
        <dbReference type="PIRSR" id="PIRSR000948-1"/>
    </source>
</evidence>
<keyword evidence="3" id="KW-0964">Secreted</keyword>
<feature type="binding site" evidence="13">
    <location>
        <position position="349"/>
    </location>
    <ligand>
        <name>Zn(2+)</name>
        <dbReference type="ChEBI" id="CHEBI:29105"/>
        <label>2</label>
    </ligand>
</feature>
<feature type="transmembrane region" description="Helical" evidence="15">
    <location>
        <begin position="21"/>
        <end position="43"/>
    </location>
</feature>
<dbReference type="SUPFAM" id="SSF56300">
    <property type="entry name" value="Metallo-dependent phosphatases"/>
    <property type="match status" value="1"/>
</dbReference>
<evidence type="ECO:0000256" key="12">
    <source>
        <dbReference type="PIRNR" id="PIRNR000948"/>
    </source>
</evidence>
<reference evidence="18" key="1">
    <citation type="submission" date="2014-01" db="EMBL/GenBank/DDBJ databases">
        <title>The Genome Sequence of Anopheles farauti FAR1 (V2).</title>
        <authorList>
            <consortium name="The Broad Institute Genomics Platform"/>
            <person name="Neafsey D.E."/>
            <person name="Besansky N."/>
            <person name="Howell P."/>
            <person name="Walton C."/>
            <person name="Young S.K."/>
            <person name="Zeng Q."/>
            <person name="Gargeya S."/>
            <person name="Fitzgerald M."/>
            <person name="Haas B."/>
            <person name="Abouelleil A."/>
            <person name="Allen A.W."/>
            <person name="Alvarado L."/>
            <person name="Arachchi H.M."/>
            <person name="Berlin A.M."/>
            <person name="Chapman S.B."/>
            <person name="Gainer-Dewar J."/>
            <person name="Goldberg J."/>
            <person name="Griggs A."/>
            <person name="Gujja S."/>
            <person name="Hansen M."/>
            <person name="Howarth C."/>
            <person name="Imamovic A."/>
            <person name="Ireland A."/>
            <person name="Larimer J."/>
            <person name="McCowan C."/>
            <person name="Murphy C."/>
            <person name="Pearson M."/>
            <person name="Poon T.W."/>
            <person name="Priest M."/>
            <person name="Roberts A."/>
            <person name="Saif S."/>
            <person name="Shea T."/>
            <person name="Sisk P."/>
            <person name="Sykes S."/>
            <person name="Wortman J."/>
            <person name="Nusbaum C."/>
            <person name="Birren B."/>
        </authorList>
    </citation>
    <scope>NUCLEOTIDE SEQUENCE [LARGE SCALE GENOMIC DNA]</scope>
    <source>
        <strain evidence="18">FAR1</strain>
    </source>
</reference>
<dbReference type="InterPro" id="IPR041805">
    <property type="entry name" value="ASMase/PPN1_MPP"/>
</dbReference>
<dbReference type="GO" id="GO:0006685">
    <property type="term" value="P:sphingomyelin catabolic process"/>
    <property type="evidence" value="ECO:0007669"/>
    <property type="project" value="UniProtKB-UniRule"/>
</dbReference>
<keyword evidence="10 12" id="KW-0326">Glycosidase</keyword>
<dbReference type="PANTHER" id="PTHR10340:SF29">
    <property type="entry name" value="SPHINGOMYELIN PHOSPHODIESTERASE"/>
    <property type="match status" value="1"/>
</dbReference>
<dbReference type="InterPro" id="IPR011001">
    <property type="entry name" value="Saposin-like"/>
</dbReference>
<evidence type="ECO:0000256" key="1">
    <source>
        <dbReference type="ARBA" id="ARBA00004613"/>
    </source>
</evidence>
<proteinExistence type="inferred from homology"/>
<evidence type="ECO:0000256" key="8">
    <source>
        <dbReference type="ARBA" id="ARBA00023157"/>
    </source>
</evidence>
<evidence type="ECO:0000256" key="3">
    <source>
        <dbReference type="ARBA" id="ARBA00022525"/>
    </source>
</evidence>
<comment type="cofactor">
    <cofactor evidence="13">
        <name>Zn(2+)</name>
        <dbReference type="ChEBI" id="CHEBI:29105"/>
    </cofactor>
    <text evidence="13">Binds 2 Zn(2+) ions per subunit.</text>
</comment>
<evidence type="ECO:0000256" key="5">
    <source>
        <dbReference type="ARBA" id="ARBA00022729"/>
    </source>
</evidence>
<dbReference type="AlphaFoldDB" id="A0A182QGC5"/>
<evidence type="ECO:0000259" key="16">
    <source>
        <dbReference type="PROSITE" id="PS50015"/>
    </source>
</evidence>
<evidence type="ECO:0000256" key="4">
    <source>
        <dbReference type="ARBA" id="ARBA00022723"/>
    </source>
</evidence>
<evidence type="ECO:0000256" key="9">
    <source>
        <dbReference type="ARBA" id="ARBA00023180"/>
    </source>
</evidence>
<comment type="subcellular location">
    <subcellularLocation>
        <location evidence="1">Secreted</location>
    </subcellularLocation>
</comment>
<feature type="disulfide bond" evidence="14">
    <location>
        <begin position="251"/>
        <end position="256"/>
    </location>
</feature>
<organism evidence="17 18">
    <name type="scientific">Anopheles farauti</name>
    <dbReference type="NCBI Taxonomy" id="69004"/>
    <lineage>
        <taxon>Eukaryota</taxon>
        <taxon>Metazoa</taxon>
        <taxon>Ecdysozoa</taxon>
        <taxon>Arthropoda</taxon>
        <taxon>Hexapoda</taxon>
        <taxon>Insecta</taxon>
        <taxon>Pterygota</taxon>
        <taxon>Neoptera</taxon>
        <taxon>Endopterygota</taxon>
        <taxon>Diptera</taxon>
        <taxon>Nematocera</taxon>
        <taxon>Culicoidea</taxon>
        <taxon>Culicidae</taxon>
        <taxon>Anophelinae</taxon>
        <taxon>Anopheles</taxon>
    </lineage>
</organism>
<dbReference type="PROSITE" id="PS50015">
    <property type="entry name" value="SAP_B"/>
    <property type="match status" value="1"/>
</dbReference>
<dbReference type="Proteomes" id="UP000075886">
    <property type="component" value="Unassembled WGS sequence"/>
</dbReference>
<keyword evidence="15" id="KW-1133">Transmembrane helix</keyword>
<dbReference type="PIRSF" id="PIRSF000948">
    <property type="entry name" value="Sphingomy_PDE"/>
    <property type="match status" value="1"/>
</dbReference>
<dbReference type="InterPro" id="IPR008139">
    <property type="entry name" value="SaposinB_dom"/>
</dbReference>